<evidence type="ECO:0000313" key="1">
    <source>
        <dbReference type="EMBL" id="SUV43956.1"/>
    </source>
</evidence>
<dbReference type="EMBL" id="UFSX01000002">
    <property type="protein sequence ID" value="SUV43956.1"/>
    <property type="molecule type" value="Genomic_DNA"/>
</dbReference>
<sequence>MNHTDFYARIRAIKEMEYRELYAAIELHGASYEWNSNDGECPVIAVNTGSVQLAPADVLICRVTIENGNLRLYGVENEYGNEVNFRPDEAFAGHLSYIIDCLPPVNGVDDVTTLKTEEEAV</sequence>
<protein>
    <submittedName>
        <fullName evidence="1">Uncharacterized protein</fullName>
    </submittedName>
</protein>
<name>A0A380ZG70_9BACE</name>
<accession>A0A380ZG70</accession>
<dbReference type="GeneID" id="93071961"/>
<dbReference type="Proteomes" id="UP000254424">
    <property type="component" value="Unassembled WGS sequence"/>
</dbReference>
<organism evidence="1 2">
    <name type="scientific">Bacteroides eggerthii</name>
    <dbReference type="NCBI Taxonomy" id="28111"/>
    <lineage>
        <taxon>Bacteria</taxon>
        <taxon>Pseudomonadati</taxon>
        <taxon>Bacteroidota</taxon>
        <taxon>Bacteroidia</taxon>
        <taxon>Bacteroidales</taxon>
        <taxon>Bacteroidaceae</taxon>
        <taxon>Bacteroides</taxon>
    </lineage>
</organism>
<proteinExistence type="predicted"/>
<dbReference type="RefSeq" id="WP_234095700.1">
    <property type="nucleotide sequence ID" value="NZ_CABKNQ010000020.1"/>
</dbReference>
<gene>
    <name evidence="1" type="ORF">NCTC11155_03366</name>
</gene>
<evidence type="ECO:0000313" key="2">
    <source>
        <dbReference type="Proteomes" id="UP000254424"/>
    </source>
</evidence>
<dbReference type="STRING" id="483216.BACEGG_00515"/>
<dbReference type="AlphaFoldDB" id="A0A380ZG70"/>
<reference evidence="1 2" key="1">
    <citation type="submission" date="2018-06" db="EMBL/GenBank/DDBJ databases">
        <authorList>
            <consortium name="Pathogen Informatics"/>
            <person name="Doyle S."/>
        </authorList>
    </citation>
    <scope>NUCLEOTIDE SEQUENCE [LARGE SCALE GENOMIC DNA]</scope>
    <source>
        <strain evidence="1 2">NCTC11155</strain>
    </source>
</reference>